<protein>
    <submittedName>
        <fullName evidence="1">Uncharacterized protein</fullName>
    </submittedName>
</protein>
<dbReference type="EMBL" id="HBUF01229861">
    <property type="protein sequence ID" value="CAG6672891.1"/>
    <property type="molecule type" value="Transcribed_RNA"/>
</dbReference>
<evidence type="ECO:0000313" key="1">
    <source>
        <dbReference type="EMBL" id="CAG6672891.1"/>
    </source>
</evidence>
<accession>A0A8D8SN89</accession>
<proteinExistence type="predicted"/>
<name>A0A8D8SN89_9HEMI</name>
<reference evidence="1" key="1">
    <citation type="submission" date="2021-05" db="EMBL/GenBank/DDBJ databases">
        <authorList>
            <person name="Alioto T."/>
            <person name="Alioto T."/>
            <person name="Gomez Garrido J."/>
        </authorList>
    </citation>
    <scope>NUCLEOTIDE SEQUENCE</scope>
</reference>
<sequence length="129" mass="14553">MQVSVVSQIRVGLVTLGFIWNKLRRVRNLELSRVRLSRSMLRSAHITRYLMSDSSARSCSNLSKKTSKSERGLLDLYAQTTATSRVLEIATQYSKLNSSVLTVRLRGVKSRESLTKIAVPPFCLTGRQH</sequence>
<organism evidence="1">
    <name type="scientific">Cacopsylla melanoneura</name>
    <dbReference type="NCBI Taxonomy" id="428564"/>
    <lineage>
        <taxon>Eukaryota</taxon>
        <taxon>Metazoa</taxon>
        <taxon>Ecdysozoa</taxon>
        <taxon>Arthropoda</taxon>
        <taxon>Hexapoda</taxon>
        <taxon>Insecta</taxon>
        <taxon>Pterygota</taxon>
        <taxon>Neoptera</taxon>
        <taxon>Paraneoptera</taxon>
        <taxon>Hemiptera</taxon>
        <taxon>Sternorrhyncha</taxon>
        <taxon>Psylloidea</taxon>
        <taxon>Psyllidae</taxon>
        <taxon>Psyllinae</taxon>
        <taxon>Cacopsylla</taxon>
    </lineage>
</organism>
<dbReference type="AlphaFoldDB" id="A0A8D8SN89"/>